<dbReference type="InterPro" id="IPR000462">
    <property type="entry name" value="CDP-OH_P_trans"/>
</dbReference>
<comment type="similarity">
    <text evidence="2">Belongs to the CDP-alcohol phosphatidyltransferase class-I family.</text>
</comment>
<evidence type="ECO:0000256" key="3">
    <source>
        <dbReference type="SAM" id="Phobius"/>
    </source>
</evidence>
<dbReference type="Proteomes" id="UP000295777">
    <property type="component" value="Unassembled WGS sequence"/>
</dbReference>
<evidence type="ECO:0000256" key="2">
    <source>
        <dbReference type="RuleBase" id="RU003750"/>
    </source>
</evidence>
<dbReference type="InterPro" id="IPR043130">
    <property type="entry name" value="CDP-OH_PTrfase_TM_dom"/>
</dbReference>
<evidence type="ECO:0000256" key="1">
    <source>
        <dbReference type="ARBA" id="ARBA00022679"/>
    </source>
</evidence>
<keyword evidence="3" id="KW-0812">Transmembrane</keyword>
<organism evidence="4 5">
    <name type="scientific">Phorcysia thermohydrogeniphila</name>
    <dbReference type="NCBI Taxonomy" id="936138"/>
    <lineage>
        <taxon>Bacteria</taxon>
        <taxon>Pseudomonadati</taxon>
        <taxon>Aquificota</taxon>
        <taxon>Aquificia</taxon>
        <taxon>Desulfurobacteriales</taxon>
        <taxon>Desulfurobacteriaceae</taxon>
        <taxon>Phorcysia</taxon>
    </lineage>
</organism>
<proteinExistence type="inferred from homology"/>
<protein>
    <submittedName>
        <fullName evidence="4">CDP-diacylglycerol--glycerol-3-phosphate 3-phosphatidyltransferase</fullName>
    </submittedName>
</protein>
<keyword evidence="3" id="KW-1133">Transmembrane helix</keyword>
<keyword evidence="3" id="KW-0472">Membrane</keyword>
<feature type="transmembrane region" description="Helical" evidence="3">
    <location>
        <begin position="153"/>
        <end position="175"/>
    </location>
</feature>
<evidence type="ECO:0000313" key="5">
    <source>
        <dbReference type="Proteomes" id="UP000295777"/>
    </source>
</evidence>
<evidence type="ECO:0000313" key="4">
    <source>
        <dbReference type="EMBL" id="TCK04652.1"/>
    </source>
</evidence>
<dbReference type="RefSeq" id="WP_132526562.1">
    <property type="nucleotide sequence ID" value="NZ_SMFV01000003.1"/>
</dbReference>
<dbReference type="AlphaFoldDB" id="A0A4R1GK45"/>
<dbReference type="PROSITE" id="PS00379">
    <property type="entry name" value="CDP_ALCOHOL_P_TRANSF"/>
    <property type="match status" value="1"/>
</dbReference>
<keyword evidence="1 2" id="KW-0808">Transferase</keyword>
<feature type="transmembrane region" description="Helical" evidence="3">
    <location>
        <begin position="113"/>
        <end position="133"/>
    </location>
</feature>
<dbReference type="OrthoDB" id="9785831at2"/>
<dbReference type="GO" id="GO:0016780">
    <property type="term" value="F:phosphotransferase activity, for other substituted phosphate groups"/>
    <property type="evidence" value="ECO:0007669"/>
    <property type="project" value="InterPro"/>
</dbReference>
<gene>
    <name evidence="4" type="ORF">CLV27_1085</name>
</gene>
<comment type="caution">
    <text evidence="4">The sequence shown here is derived from an EMBL/GenBank/DDBJ whole genome shotgun (WGS) entry which is preliminary data.</text>
</comment>
<dbReference type="Pfam" id="PF01066">
    <property type="entry name" value="CDP-OH_P_transf"/>
    <property type="match status" value="1"/>
</dbReference>
<sequence>MLSSSQIKLKAQELLKPLAEAVSSTGISPNAVTVAGFFFSLISGFSIATGNLNLGTAFFILSGICDMMDGIIARVTGKTSPFGAFLDSFLDRYSDFFPLSGLVVFGFEEDNLPIVLLSLFSMVGAFATSYARARAESLGADCKSGLVERPERFFILLFALISGLFVEVLSVLAVLSNLTAFQRLLCAAEKLRK</sequence>
<dbReference type="InterPro" id="IPR048254">
    <property type="entry name" value="CDP_ALCOHOL_P_TRANSF_CS"/>
</dbReference>
<name>A0A4R1GK45_9BACT</name>
<dbReference type="EMBL" id="SMFV01000003">
    <property type="protein sequence ID" value="TCK04652.1"/>
    <property type="molecule type" value="Genomic_DNA"/>
</dbReference>
<dbReference type="GO" id="GO:0016020">
    <property type="term" value="C:membrane"/>
    <property type="evidence" value="ECO:0007669"/>
    <property type="project" value="InterPro"/>
</dbReference>
<accession>A0A4R1GK45</accession>
<dbReference type="GO" id="GO:0008654">
    <property type="term" value="P:phospholipid biosynthetic process"/>
    <property type="evidence" value="ECO:0007669"/>
    <property type="project" value="InterPro"/>
</dbReference>
<dbReference type="Gene3D" id="1.20.120.1760">
    <property type="match status" value="1"/>
</dbReference>
<reference evidence="4 5" key="1">
    <citation type="submission" date="2019-03" db="EMBL/GenBank/DDBJ databases">
        <title>Genomic Encyclopedia of Archaeal and Bacterial Type Strains, Phase II (KMG-II): from individual species to whole genera.</title>
        <authorList>
            <person name="Goeker M."/>
        </authorList>
    </citation>
    <scope>NUCLEOTIDE SEQUENCE [LARGE SCALE GENOMIC DNA]</scope>
    <source>
        <strain evidence="4 5">DSM 24425</strain>
    </source>
</reference>
<keyword evidence="5" id="KW-1185">Reference proteome</keyword>